<feature type="transmembrane region" description="Helical" evidence="8">
    <location>
        <begin position="45"/>
        <end position="65"/>
    </location>
</feature>
<keyword evidence="10" id="KW-1185">Reference proteome</keyword>
<comment type="subcellular location">
    <subcellularLocation>
        <location evidence="1">Endoplasmic reticulum membrane</location>
        <topology evidence="1">Multi-pass membrane protein</topology>
    </subcellularLocation>
</comment>
<keyword evidence="6 8" id="KW-0472">Membrane</keyword>
<evidence type="ECO:0000256" key="3">
    <source>
        <dbReference type="ARBA" id="ARBA00022692"/>
    </source>
</evidence>
<evidence type="ECO:0000256" key="8">
    <source>
        <dbReference type="SAM" id="Phobius"/>
    </source>
</evidence>
<dbReference type="AlphaFoldDB" id="A0A9N8EKY1"/>
<evidence type="ECO:0000256" key="5">
    <source>
        <dbReference type="ARBA" id="ARBA00022989"/>
    </source>
</evidence>
<feature type="compositionally biased region" description="Basic residues" evidence="7">
    <location>
        <begin position="152"/>
        <end position="164"/>
    </location>
</feature>
<dbReference type="OrthoDB" id="48486at2759"/>
<name>A0A9N8EKY1_9STRA</name>
<dbReference type="GO" id="GO:0005789">
    <property type="term" value="C:endoplasmic reticulum membrane"/>
    <property type="evidence" value="ECO:0007669"/>
    <property type="project" value="UniProtKB-SubCell"/>
</dbReference>
<keyword evidence="3 8" id="KW-0812">Transmembrane</keyword>
<reference evidence="9" key="1">
    <citation type="submission" date="2020-06" db="EMBL/GenBank/DDBJ databases">
        <authorList>
            <consortium name="Plant Systems Biology data submission"/>
        </authorList>
    </citation>
    <scope>NUCLEOTIDE SEQUENCE</scope>
    <source>
        <strain evidence="9">D6</strain>
    </source>
</reference>
<protein>
    <submittedName>
        <fullName evidence="9">Uncharacterized protein</fullName>
    </submittedName>
</protein>
<dbReference type="PANTHER" id="PTHR13505">
    <property type="entry name" value="TRANSMEMBRANE PROTEIN 208"/>
    <property type="match status" value="1"/>
</dbReference>
<dbReference type="GO" id="GO:0006624">
    <property type="term" value="P:vacuolar protein processing"/>
    <property type="evidence" value="ECO:0007669"/>
    <property type="project" value="TreeGrafter"/>
</dbReference>
<gene>
    <name evidence="9" type="ORF">SEMRO_1135_G245000.1</name>
</gene>
<evidence type="ECO:0000256" key="1">
    <source>
        <dbReference type="ARBA" id="ARBA00004477"/>
    </source>
</evidence>
<evidence type="ECO:0000313" key="10">
    <source>
        <dbReference type="Proteomes" id="UP001153069"/>
    </source>
</evidence>
<evidence type="ECO:0000256" key="6">
    <source>
        <dbReference type="ARBA" id="ARBA00023136"/>
    </source>
</evidence>
<keyword evidence="5 8" id="KW-1133">Transmembrane helix</keyword>
<accession>A0A9N8EKY1</accession>
<feature type="transmembrane region" description="Helical" evidence="8">
    <location>
        <begin position="104"/>
        <end position="123"/>
    </location>
</feature>
<evidence type="ECO:0000256" key="4">
    <source>
        <dbReference type="ARBA" id="ARBA00022824"/>
    </source>
</evidence>
<evidence type="ECO:0000313" key="9">
    <source>
        <dbReference type="EMBL" id="CAB9520789.1"/>
    </source>
</evidence>
<dbReference type="InterPro" id="IPR008506">
    <property type="entry name" value="SND2/TMEM208"/>
</dbReference>
<sequence>MANAAAKKAAIARKEAANTYLPILAGINIVYILLCLGAQLDLTFWNIAGMISVWGLEFFAYTGILNNAENRNPNDKSLVGGSSLDLLGMTVVIQYGAVLWSPRFYWMLVLVPIWGAWTLYSTFRGGDGVGASKGAKSSTEPAEEDPALADRRQKRSERRRQKRA</sequence>
<dbReference type="GO" id="GO:0005773">
    <property type="term" value="C:vacuole"/>
    <property type="evidence" value="ECO:0007669"/>
    <property type="project" value="GOC"/>
</dbReference>
<dbReference type="EMBL" id="CAICTM010001133">
    <property type="protein sequence ID" value="CAB9520789.1"/>
    <property type="molecule type" value="Genomic_DNA"/>
</dbReference>
<comment type="caution">
    <text evidence="9">The sequence shown here is derived from an EMBL/GenBank/DDBJ whole genome shotgun (WGS) entry which is preliminary data.</text>
</comment>
<feature type="region of interest" description="Disordered" evidence="7">
    <location>
        <begin position="129"/>
        <end position="164"/>
    </location>
</feature>
<evidence type="ECO:0000256" key="2">
    <source>
        <dbReference type="ARBA" id="ARBA00009950"/>
    </source>
</evidence>
<dbReference type="Pfam" id="PF05620">
    <property type="entry name" value="TMEM208_SND2"/>
    <property type="match status" value="1"/>
</dbReference>
<comment type="similarity">
    <text evidence="2">Belongs to the TMEM208 family.</text>
</comment>
<evidence type="ECO:0000256" key="7">
    <source>
        <dbReference type="SAM" id="MobiDB-lite"/>
    </source>
</evidence>
<dbReference type="PANTHER" id="PTHR13505:SF7">
    <property type="entry name" value="TRANSMEMBRANE PROTEIN 208"/>
    <property type="match status" value="1"/>
</dbReference>
<dbReference type="Proteomes" id="UP001153069">
    <property type="component" value="Unassembled WGS sequence"/>
</dbReference>
<keyword evidence="4" id="KW-0256">Endoplasmic reticulum</keyword>
<proteinExistence type="inferred from homology"/>
<feature type="transmembrane region" description="Helical" evidence="8">
    <location>
        <begin position="20"/>
        <end position="39"/>
    </location>
</feature>
<feature type="transmembrane region" description="Helical" evidence="8">
    <location>
        <begin position="77"/>
        <end position="98"/>
    </location>
</feature>
<organism evidence="9 10">
    <name type="scientific">Seminavis robusta</name>
    <dbReference type="NCBI Taxonomy" id="568900"/>
    <lineage>
        <taxon>Eukaryota</taxon>
        <taxon>Sar</taxon>
        <taxon>Stramenopiles</taxon>
        <taxon>Ochrophyta</taxon>
        <taxon>Bacillariophyta</taxon>
        <taxon>Bacillariophyceae</taxon>
        <taxon>Bacillariophycidae</taxon>
        <taxon>Naviculales</taxon>
        <taxon>Naviculaceae</taxon>
        <taxon>Seminavis</taxon>
    </lineage>
</organism>